<organism evidence="9 10">
    <name type="scientific">Streptomyces niveus</name>
    <name type="common">Streptomyces spheroides</name>
    <dbReference type="NCBI Taxonomy" id="193462"/>
    <lineage>
        <taxon>Bacteria</taxon>
        <taxon>Bacillati</taxon>
        <taxon>Actinomycetota</taxon>
        <taxon>Actinomycetes</taxon>
        <taxon>Kitasatosporales</taxon>
        <taxon>Streptomycetaceae</taxon>
        <taxon>Streptomyces</taxon>
    </lineage>
</organism>
<dbReference type="GO" id="GO:0008237">
    <property type="term" value="F:metallopeptidase activity"/>
    <property type="evidence" value="ECO:0007669"/>
    <property type="project" value="UniProtKB-KW"/>
</dbReference>
<evidence type="ECO:0000256" key="4">
    <source>
        <dbReference type="ARBA" id="ARBA00022801"/>
    </source>
</evidence>
<evidence type="ECO:0000256" key="3">
    <source>
        <dbReference type="ARBA" id="ARBA00022723"/>
    </source>
</evidence>
<feature type="transmembrane region" description="Helical" evidence="7">
    <location>
        <begin position="456"/>
        <end position="477"/>
    </location>
</feature>
<feature type="transmembrane region" description="Helical" evidence="7">
    <location>
        <begin position="355"/>
        <end position="378"/>
    </location>
</feature>
<evidence type="ECO:0000256" key="2">
    <source>
        <dbReference type="ARBA" id="ARBA00022670"/>
    </source>
</evidence>
<dbReference type="EMBL" id="CP109495">
    <property type="protein sequence ID" value="WUX51829.1"/>
    <property type="molecule type" value="Genomic_DNA"/>
</dbReference>
<keyword evidence="6 9" id="KW-0482">Metalloprotease</keyword>
<name>A0ABZ2A333_STRNV</name>
<evidence type="ECO:0000256" key="7">
    <source>
        <dbReference type="SAM" id="Phobius"/>
    </source>
</evidence>
<evidence type="ECO:0000259" key="8">
    <source>
        <dbReference type="Pfam" id="PF01435"/>
    </source>
</evidence>
<evidence type="ECO:0000313" key="9">
    <source>
        <dbReference type="EMBL" id="WUX51829.1"/>
    </source>
</evidence>
<keyword evidence="2" id="KW-0645">Protease</keyword>
<keyword evidence="7" id="KW-0472">Membrane</keyword>
<evidence type="ECO:0000256" key="1">
    <source>
        <dbReference type="ARBA" id="ARBA00001947"/>
    </source>
</evidence>
<reference evidence="9" key="1">
    <citation type="submission" date="2022-10" db="EMBL/GenBank/DDBJ databases">
        <title>The complete genomes of actinobacterial strains from the NBC collection.</title>
        <authorList>
            <person name="Joergensen T.S."/>
            <person name="Alvarez Arevalo M."/>
            <person name="Sterndorff E.B."/>
            <person name="Faurdal D."/>
            <person name="Vuksanovic O."/>
            <person name="Mourched A.-S."/>
            <person name="Charusanti P."/>
            <person name="Shaw S."/>
            <person name="Blin K."/>
            <person name="Weber T."/>
        </authorList>
    </citation>
    <scope>NUCLEOTIDE SEQUENCE</scope>
    <source>
        <strain evidence="9">NBC_01432</strain>
    </source>
</reference>
<dbReference type="EC" id="3.4.24.-" evidence="9"/>
<feature type="transmembrane region" description="Helical" evidence="7">
    <location>
        <begin position="227"/>
        <end position="249"/>
    </location>
</feature>
<keyword evidence="7" id="KW-0812">Transmembrane</keyword>
<keyword evidence="7" id="KW-1133">Transmembrane helix</keyword>
<feature type="domain" description="Peptidase M48" evidence="8">
    <location>
        <begin position="154"/>
        <end position="352"/>
    </location>
</feature>
<dbReference type="Proteomes" id="UP001432209">
    <property type="component" value="Chromosome"/>
</dbReference>
<evidence type="ECO:0000256" key="5">
    <source>
        <dbReference type="ARBA" id="ARBA00022833"/>
    </source>
</evidence>
<comment type="cofactor">
    <cofactor evidence="1">
        <name>Zn(2+)</name>
        <dbReference type="ChEBI" id="CHEBI:29105"/>
    </cofactor>
</comment>
<feature type="transmembrane region" description="Helical" evidence="7">
    <location>
        <begin position="390"/>
        <end position="413"/>
    </location>
</feature>
<feature type="transmembrane region" description="Helical" evidence="7">
    <location>
        <begin position="689"/>
        <end position="710"/>
    </location>
</feature>
<evidence type="ECO:0000313" key="10">
    <source>
        <dbReference type="Proteomes" id="UP001432209"/>
    </source>
</evidence>
<gene>
    <name evidence="9" type="ORF">OG442_09915</name>
</gene>
<keyword evidence="5" id="KW-0862">Zinc</keyword>
<feature type="transmembrane region" description="Helical" evidence="7">
    <location>
        <begin position="269"/>
        <end position="286"/>
    </location>
</feature>
<feature type="transmembrane region" description="Helical" evidence="7">
    <location>
        <begin position="489"/>
        <end position="509"/>
    </location>
</feature>
<dbReference type="Pfam" id="PF01435">
    <property type="entry name" value="Peptidase_M48"/>
    <property type="match status" value="1"/>
</dbReference>
<feature type="transmembrane region" description="Helical" evidence="7">
    <location>
        <begin position="110"/>
        <end position="129"/>
    </location>
</feature>
<feature type="transmembrane region" description="Helical" evidence="7">
    <location>
        <begin position="793"/>
        <end position="813"/>
    </location>
</feature>
<feature type="transmembrane region" description="Helical" evidence="7">
    <location>
        <begin position="661"/>
        <end position="682"/>
    </location>
</feature>
<feature type="transmembrane region" description="Helical" evidence="7">
    <location>
        <begin position="563"/>
        <end position="582"/>
    </location>
</feature>
<sequence length="978" mass="103009">MSVVPTDTAPGAAQPPAASAPYDERVLAAGTTLRFVLLLALLAAAGSSMIPRTVWHLLASSEKADMAAACSLAAGIDPSVSMNTSFVQSGHQPAALAECTARFAQDFTGVVLGVGTSALAAALAVYWLIPVWRTRRTKVVPLDVIDVHGGLRPLLDELVTLTGLDRTPRFVVDPASRTTGAIAFGRPRRPVIRLDGGLVATADTERARFRAVVLHELAHLHNKDTGITYATVALWRVFLVLVLLPWAAVGTDILFFRGTADIRGLFAPFNTHAQVLGGLLVLAVYLSRLEIVRHREIYADLMAARWGASAEPWEGGAAQQRSEGGWRELFVRFAGLWHTHPSPALRRASLTDPKALFALTALPLLLAGLAADILVWHLGAVPDELLWLKALLVAGLVVGIGGVALWRAVLYALLAGRPVPSGWSVGLWLGLGVVVGELTGPRAAMNQWLPAHPEALLILVAALVLVMTWTGQNAEWWLRTWRGRSPGPVMLAGLAVPVLAYASVLYWWWFLGEVLTDGWPFTTAGVLASYNLPGLPPPDIGPLWHVVAVVGFLPGTLARAGSLWWAQVLLWVLPLLALIVASRSGGGSGGERPRWLTRTLPGSIASESESGAPPYGPGRLLAAGLAGGVVCSAGLAVALARLRTADLGAMGATGPLRLAHIMGPVLVICAATALTAAVVAALTDSGWLTAGLVSAGITALLGVGATYAIMRADAGAGPGTVSWSLSRDVHLPYAVGLGTLVAGLAAFVGRGAGLFWRWLVRRWLVSGRRAGSRPAARLAPVEERSLRPVWRRAVRVAAIGAVVAGVGATALSVDVSESRGHSSRPAARMLDRSAPAPSEAVSRLQHQAWAAAGGLERIQALQAAERGYSAAFTAGGRSTTDAGFLKVMDRMKTTCGEMDRAARRAKTYFSVPGAAGQRMWARVLARHRAMVGTCRSLATRPSATTAKAAGTARRNAVDSVDAMLYWLAEKGAIRPKSS</sequence>
<feature type="transmembrane region" description="Helical" evidence="7">
    <location>
        <begin position="620"/>
        <end position="641"/>
    </location>
</feature>
<keyword evidence="3" id="KW-0479">Metal-binding</keyword>
<dbReference type="RefSeq" id="WP_329075515.1">
    <property type="nucleotide sequence ID" value="NZ_CP109495.1"/>
</dbReference>
<keyword evidence="4 9" id="KW-0378">Hydrolase</keyword>
<feature type="transmembrane region" description="Helical" evidence="7">
    <location>
        <begin position="35"/>
        <end position="55"/>
    </location>
</feature>
<keyword evidence="10" id="KW-1185">Reference proteome</keyword>
<accession>A0ABZ2A333</accession>
<dbReference type="Gene3D" id="3.30.2010.10">
    <property type="entry name" value="Metalloproteases ('zincins'), catalytic domain"/>
    <property type="match status" value="1"/>
</dbReference>
<evidence type="ECO:0000256" key="6">
    <source>
        <dbReference type="ARBA" id="ARBA00023049"/>
    </source>
</evidence>
<feature type="transmembrane region" description="Helical" evidence="7">
    <location>
        <begin position="730"/>
        <end position="759"/>
    </location>
</feature>
<dbReference type="InterPro" id="IPR001915">
    <property type="entry name" value="Peptidase_M48"/>
</dbReference>
<proteinExistence type="predicted"/>
<protein>
    <submittedName>
        <fullName evidence="9">M48 family metalloprotease</fullName>
        <ecNumber evidence="9">3.4.24.-</ecNumber>
    </submittedName>
</protein>
<feature type="transmembrane region" description="Helical" evidence="7">
    <location>
        <begin position="425"/>
        <end position="444"/>
    </location>
</feature>